<evidence type="ECO:0000313" key="3">
    <source>
        <dbReference type="Proteomes" id="UP001320272"/>
    </source>
</evidence>
<accession>A0ABS9AVQ7</accession>
<feature type="signal peptide" evidence="1">
    <location>
        <begin position="1"/>
        <end position="24"/>
    </location>
</feature>
<protein>
    <submittedName>
        <fullName evidence="2">Uncharacterized protein</fullName>
    </submittedName>
</protein>
<gene>
    <name evidence="2" type="ORF">HOP59_16745</name>
</gene>
<dbReference type="RefSeq" id="WP_234254732.1">
    <property type="nucleotide sequence ID" value="NZ_JABFTV010000009.1"/>
</dbReference>
<evidence type="ECO:0000313" key="2">
    <source>
        <dbReference type="EMBL" id="MCE8025779.1"/>
    </source>
</evidence>
<evidence type="ECO:0000256" key="1">
    <source>
        <dbReference type="SAM" id="SignalP"/>
    </source>
</evidence>
<reference evidence="2 3" key="1">
    <citation type="journal article" date="2021" name="Front. Microbiol.">
        <title>Aerobic Denitrification and Heterotrophic Sulfur Oxidation in the Genus Halomonas Revealed by Six Novel Species Characterizations and Genome-Based Analysis.</title>
        <authorList>
            <person name="Wang L."/>
            <person name="Shao Z."/>
        </authorList>
    </citation>
    <scope>NUCLEOTIDE SEQUENCE [LARGE SCALE GENOMIC DNA]</scope>
    <source>
        <strain evidence="2 3">MCCC 1A11058</strain>
    </source>
</reference>
<organism evidence="2 3">
    <name type="scientific">Billgrantia aerodenitrificans</name>
    <dbReference type="NCBI Taxonomy" id="2733483"/>
    <lineage>
        <taxon>Bacteria</taxon>
        <taxon>Pseudomonadati</taxon>
        <taxon>Pseudomonadota</taxon>
        <taxon>Gammaproteobacteria</taxon>
        <taxon>Oceanospirillales</taxon>
        <taxon>Halomonadaceae</taxon>
        <taxon>Billgrantia</taxon>
    </lineage>
</organism>
<name>A0ABS9AVQ7_9GAMM</name>
<feature type="chain" id="PRO_5046938750" evidence="1">
    <location>
        <begin position="25"/>
        <end position="148"/>
    </location>
</feature>
<dbReference type="EMBL" id="JABFTV010000009">
    <property type="protein sequence ID" value="MCE8025779.1"/>
    <property type="molecule type" value="Genomic_DNA"/>
</dbReference>
<keyword evidence="3" id="KW-1185">Reference proteome</keyword>
<proteinExistence type="predicted"/>
<comment type="caution">
    <text evidence="2">The sequence shown here is derived from an EMBL/GenBank/DDBJ whole genome shotgun (WGS) entry which is preliminary data.</text>
</comment>
<keyword evidence="1" id="KW-0732">Signal</keyword>
<sequence>MLVKKYWVVAVTLGLTIAAAPAAAFEWKSGWGQGVSEYSVSDGNQNELYIACPNYDGYVTAYAVIQGVEFSSEGQGFDVIVDGERYSNPFNTECRVCADIFQGFWEELRRANRLRIAADGLEANLPVRGASEALPALDDPAFSCHTEW</sequence>
<dbReference type="Proteomes" id="UP001320272">
    <property type="component" value="Unassembled WGS sequence"/>
</dbReference>